<evidence type="ECO:0000313" key="2">
    <source>
        <dbReference type="EMBL" id="VFT95196.1"/>
    </source>
</evidence>
<accession>A0A485LDW9</accession>
<dbReference type="EMBL" id="CAADRA010006413">
    <property type="protein sequence ID" value="VFT95196.1"/>
    <property type="molecule type" value="Genomic_DNA"/>
</dbReference>
<dbReference type="AlphaFoldDB" id="A0A485LDW9"/>
<dbReference type="Proteomes" id="UP000332933">
    <property type="component" value="Unassembled WGS sequence"/>
</dbReference>
<reference evidence="1" key="2">
    <citation type="submission" date="2019-06" db="EMBL/GenBank/DDBJ databases">
        <title>Genomics analysis of Aphanomyces spp. identifies a new class of oomycete effector associated with host adaptation.</title>
        <authorList>
            <person name="Gaulin E."/>
        </authorList>
    </citation>
    <scope>NUCLEOTIDE SEQUENCE</scope>
    <source>
        <strain evidence="1">CBS 578.67</strain>
    </source>
</reference>
<evidence type="ECO:0000313" key="3">
    <source>
        <dbReference type="Proteomes" id="UP000332933"/>
    </source>
</evidence>
<keyword evidence="3" id="KW-1185">Reference proteome</keyword>
<gene>
    <name evidence="2" type="primary">Aste57867_18460</name>
    <name evidence="1" type="ORF">As57867_018398</name>
    <name evidence="2" type="ORF">ASTE57867_18460</name>
</gene>
<sequence length="372" mass="42783">MQDVVVISPLAKKRALPTETRTAKKLTRKTRLQALQRRVYEMEGVLLKTKRTHTTLLPWEEIAQALKDDTLDQVKDNRCLKQQIEAQKQMNKLLSAWIHSMYPQQRYPSSSEETWRHSQLLKGDDACRRVAQSWIIQQAYHNTGRALGHLAFPDSLETSIDVDVTFDPAEDLFCVNSMAQVVLPYSKEHVVQAYWVAENMFTLYRYQSSPLSEAQLRAMIAQDMVYVCAESRDQVRCHALHGRVDETADRTTIVGRTILHDEAFPWGDATAWILDVKQWQDHSSTIVSSCCIRSVVEALGPQVTRIRTFYTIAHPRMASGTQVSMADLLAEFDVLPGGDLYQKLRAQMTRAHYRQRDKFLAHLNDVLRRLVR</sequence>
<organism evidence="2 3">
    <name type="scientific">Aphanomyces stellatus</name>
    <dbReference type="NCBI Taxonomy" id="120398"/>
    <lineage>
        <taxon>Eukaryota</taxon>
        <taxon>Sar</taxon>
        <taxon>Stramenopiles</taxon>
        <taxon>Oomycota</taxon>
        <taxon>Saprolegniomycetes</taxon>
        <taxon>Saprolegniales</taxon>
        <taxon>Verrucalvaceae</taxon>
        <taxon>Aphanomyces</taxon>
    </lineage>
</organism>
<protein>
    <submittedName>
        <fullName evidence="2">Aste57867_18460 protein</fullName>
    </submittedName>
</protein>
<reference evidence="2 3" key="1">
    <citation type="submission" date="2019-03" db="EMBL/GenBank/DDBJ databases">
        <authorList>
            <person name="Gaulin E."/>
            <person name="Dumas B."/>
        </authorList>
    </citation>
    <scope>NUCLEOTIDE SEQUENCE [LARGE SCALE GENOMIC DNA]</scope>
    <source>
        <strain evidence="2">CBS 568.67</strain>
    </source>
</reference>
<dbReference type="EMBL" id="VJMH01006392">
    <property type="protein sequence ID" value="KAF0690135.1"/>
    <property type="molecule type" value="Genomic_DNA"/>
</dbReference>
<proteinExistence type="predicted"/>
<evidence type="ECO:0000313" key="1">
    <source>
        <dbReference type="EMBL" id="KAF0690135.1"/>
    </source>
</evidence>
<name>A0A485LDW9_9STRA</name>